<organism evidence="1 2">
    <name type="scientific">Rhodococcus wratislaviensis NBRC 100605</name>
    <dbReference type="NCBI Taxonomy" id="1219028"/>
    <lineage>
        <taxon>Bacteria</taxon>
        <taxon>Bacillati</taxon>
        <taxon>Actinomycetota</taxon>
        <taxon>Actinomycetes</taxon>
        <taxon>Mycobacteriales</taxon>
        <taxon>Nocardiaceae</taxon>
        <taxon>Rhodococcus</taxon>
    </lineage>
</organism>
<dbReference type="Proteomes" id="UP000019491">
    <property type="component" value="Unassembled WGS sequence"/>
</dbReference>
<dbReference type="EMBL" id="BAWF01000004">
    <property type="protein sequence ID" value="GAF42802.1"/>
    <property type="molecule type" value="Genomic_DNA"/>
</dbReference>
<name>X0PWX4_RHOWR</name>
<proteinExistence type="predicted"/>
<reference evidence="1 2" key="1">
    <citation type="submission" date="2014-02" db="EMBL/GenBank/DDBJ databases">
        <title>Whole genome shotgun sequence of Rhodococcus wratislaviensis NBRC 100605.</title>
        <authorList>
            <person name="Hosoyama A."/>
            <person name="Tsuchikane K."/>
            <person name="Yoshida I."/>
            <person name="Ohji S."/>
            <person name="Ichikawa N."/>
            <person name="Yamazoe A."/>
            <person name="Fujita N."/>
        </authorList>
    </citation>
    <scope>NUCLEOTIDE SEQUENCE [LARGE SCALE GENOMIC DNA]</scope>
    <source>
        <strain evidence="1 2">NBRC 100605</strain>
    </source>
</reference>
<dbReference type="Pfam" id="PF10824">
    <property type="entry name" value="T7SS_ESX_EspC"/>
    <property type="match status" value="1"/>
</dbReference>
<dbReference type="GO" id="GO:0009306">
    <property type="term" value="P:protein secretion"/>
    <property type="evidence" value="ECO:0007669"/>
    <property type="project" value="InterPro"/>
</dbReference>
<gene>
    <name evidence="1" type="ORF">RW1_004_01520</name>
</gene>
<dbReference type="InterPro" id="IPR022536">
    <property type="entry name" value="EspC"/>
</dbReference>
<comment type="caution">
    <text evidence="1">The sequence shown here is derived from an EMBL/GenBank/DDBJ whole genome shotgun (WGS) entry which is preliminary data.</text>
</comment>
<protein>
    <submittedName>
        <fullName evidence="1">Uncharacterized protein</fullName>
    </submittedName>
</protein>
<keyword evidence="2" id="KW-1185">Reference proteome</keyword>
<dbReference type="AlphaFoldDB" id="X0PWX4"/>
<sequence length="171" mass="18791">MIGPVRGQRTGAVVIDNARPHAEQHVNPPRIVHPRIMAASRFTRRAGVDGSCVVILAHIEESFGGTMSEELQVDPVALDGLARNLRELSAQTEPARTYLNRWLGLSTASGRAFFEVTKSIAEVRERLDANYAVLGSLSDRSATELESTANMYRTTDYAYAAELDRSFVGEK</sequence>
<evidence type="ECO:0000313" key="1">
    <source>
        <dbReference type="EMBL" id="GAF42802.1"/>
    </source>
</evidence>
<evidence type="ECO:0000313" key="2">
    <source>
        <dbReference type="Proteomes" id="UP000019491"/>
    </source>
</evidence>
<accession>X0PWX4</accession>